<dbReference type="InterPro" id="IPR006175">
    <property type="entry name" value="YjgF/YER057c/UK114"/>
</dbReference>
<proteinExistence type="predicted"/>
<dbReference type="STRING" id="266779.Meso_1836"/>
<dbReference type="OrthoDB" id="9803101at2"/>
<dbReference type="InterPro" id="IPR035709">
    <property type="entry name" value="YoaB-like"/>
</dbReference>
<dbReference type="EMBL" id="CP000390">
    <property type="protein sequence ID" value="ABG63229.1"/>
    <property type="molecule type" value="Genomic_DNA"/>
</dbReference>
<evidence type="ECO:0000313" key="1">
    <source>
        <dbReference type="EMBL" id="ABG63229.1"/>
    </source>
</evidence>
<dbReference type="Gene3D" id="3.30.1330.40">
    <property type="entry name" value="RutC-like"/>
    <property type="match status" value="1"/>
</dbReference>
<reference evidence="1" key="1">
    <citation type="submission" date="2006-06" db="EMBL/GenBank/DDBJ databases">
        <title>Complete sequence of chromosome of Chelativorans sp. BNC1.</title>
        <authorList>
            <consortium name="US DOE Joint Genome Institute"/>
            <person name="Copeland A."/>
            <person name="Lucas S."/>
            <person name="Lapidus A."/>
            <person name="Barry K."/>
            <person name="Detter J.C."/>
            <person name="Glavina del Rio T."/>
            <person name="Hammon N."/>
            <person name="Israni S."/>
            <person name="Dalin E."/>
            <person name="Tice H."/>
            <person name="Pitluck S."/>
            <person name="Chertkov O."/>
            <person name="Brettin T."/>
            <person name="Bruce D."/>
            <person name="Han C."/>
            <person name="Tapia R."/>
            <person name="Gilna P."/>
            <person name="Schmutz J."/>
            <person name="Larimer F."/>
            <person name="Land M."/>
            <person name="Hauser L."/>
            <person name="Kyrpides N."/>
            <person name="Mikhailova N."/>
            <person name="Richardson P."/>
        </authorList>
    </citation>
    <scope>NUCLEOTIDE SEQUENCE</scope>
    <source>
        <strain evidence="1">BNC1</strain>
    </source>
</reference>
<dbReference type="HOGENOM" id="CLU_100715_6_0_5"/>
<protein>
    <submittedName>
        <fullName evidence="1">Endoribonuclease L-PSP</fullName>
    </submittedName>
</protein>
<dbReference type="InterPro" id="IPR035959">
    <property type="entry name" value="RutC-like_sf"/>
</dbReference>
<dbReference type="Pfam" id="PF01042">
    <property type="entry name" value="Ribonuc_L-PSP"/>
    <property type="match status" value="1"/>
</dbReference>
<organism evidence="1">
    <name type="scientific">Chelativorans sp. (strain BNC1)</name>
    <dbReference type="NCBI Taxonomy" id="266779"/>
    <lineage>
        <taxon>Bacteria</taxon>
        <taxon>Pseudomonadati</taxon>
        <taxon>Pseudomonadota</taxon>
        <taxon>Alphaproteobacteria</taxon>
        <taxon>Hyphomicrobiales</taxon>
        <taxon>Phyllobacteriaceae</taxon>
        <taxon>Chelativorans</taxon>
    </lineage>
</organism>
<dbReference type="SUPFAM" id="SSF55298">
    <property type="entry name" value="YjgF-like"/>
    <property type="match status" value="1"/>
</dbReference>
<gene>
    <name evidence="1" type="ordered locus">Meso_1836</name>
</gene>
<dbReference type="AlphaFoldDB" id="Q11H96"/>
<dbReference type="PANTHER" id="PTHR47328">
    <property type="match status" value="1"/>
</dbReference>
<dbReference type="CDD" id="cd06150">
    <property type="entry name" value="YjgF_YER057c_UK114_like_2"/>
    <property type="match status" value="1"/>
</dbReference>
<sequence>MIKRHMQTRINHRVVEHNRVLYFGGLIADDLSVDMKGQTQQICRKIDELLQKVGSSKAHLLTAMIYISDFSQKEGMNEAWLEWLPGELLPTRATIGVADLGENVLIEVVVSAAKTA</sequence>
<dbReference type="KEGG" id="mes:Meso_1836"/>
<dbReference type="eggNOG" id="COG0251">
    <property type="taxonomic scope" value="Bacteria"/>
</dbReference>
<accession>Q11H96</accession>
<dbReference type="PANTHER" id="PTHR47328:SF1">
    <property type="entry name" value="RUTC FAMILY PROTEIN YOAB"/>
    <property type="match status" value="1"/>
</dbReference>
<name>Q11H96_CHESB</name>